<keyword evidence="6" id="KW-0539">Nucleus</keyword>
<keyword evidence="2" id="KW-0862">Zinc</keyword>
<reference evidence="9" key="1">
    <citation type="submission" date="2021-12" db="EMBL/GenBank/DDBJ databases">
        <title>Convergent genome expansion in fungi linked to evolution of root-endophyte symbiosis.</title>
        <authorList>
            <consortium name="DOE Joint Genome Institute"/>
            <person name="Ke Y.-H."/>
            <person name="Bonito G."/>
            <person name="Liao H.-L."/>
            <person name="Looney B."/>
            <person name="Rojas-Flechas A."/>
            <person name="Nash J."/>
            <person name="Hameed K."/>
            <person name="Schadt C."/>
            <person name="Martin F."/>
            <person name="Crous P.W."/>
            <person name="Miettinen O."/>
            <person name="Magnuson J.K."/>
            <person name="Labbe J."/>
            <person name="Jacobson D."/>
            <person name="Doktycz M.J."/>
            <person name="Veneault-Fourrey C."/>
            <person name="Kuo A."/>
            <person name="Mondo S."/>
            <person name="Calhoun S."/>
            <person name="Riley R."/>
            <person name="Ohm R."/>
            <person name="LaButti K."/>
            <person name="Andreopoulos B."/>
            <person name="Pangilinan J."/>
            <person name="Nolan M."/>
            <person name="Tritt A."/>
            <person name="Clum A."/>
            <person name="Lipzen A."/>
            <person name="Daum C."/>
            <person name="Barry K."/>
            <person name="Grigoriev I.V."/>
            <person name="Vilgalys R."/>
        </authorList>
    </citation>
    <scope>NUCLEOTIDE SEQUENCE</scope>
    <source>
        <strain evidence="9">PMI_201</strain>
    </source>
</reference>
<feature type="compositionally biased region" description="Polar residues" evidence="7">
    <location>
        <begin position="69"/>
        <end position="98"/>
    </location>
</feature>
<dbReference type="InterPro" id="IPR036864">
    <property type="entry name" value="Zn2-C6_fun-type_DNA-bd_sf"/>
</dbReference>
<dbReference type="GO" id="GO:0000981">
    <property type="term" value="F:DNA-binding transcription factor activity, RNA polymerase II-specific"/>
    <property type="evidence" value="ECO:0007669"/>
    <property type="project" value="InterPro"/>
</dbReference>
<dbReference type="GO" id="GO:0006351">
    <property type="term" value="P:DNA-templated transcription"/>
    <property type="evidence" value="ECO:0007669"/>
    <property type="project" value="InterPro"/>
</dbReference>
<evidence type="ECO:0000313" key="9">
    <source>
        <dbReference type="EMBL" id="KAH8696464.1"/>
    </source>
</evidence>
<evidence type="ECO:0000256" key="7">
    <source>
        <dbReference type="SAM" id="MobiDB-lite"/>
    </source>
</evidence>
<dbReference type="PANTHER" id="PTHR47171">
    <property type="entry name" value="FARA-RELATED"/>
    <property type="match status" value="1"/>
</dbReference>
<dbReference type="PROSITE" id="PS50048">
    <property type="entry name" value="ZN2_CY6_FUNGAL_2"/>
    <property type="match status" value="1"/>
</dbReference>
<name>A0AAD4KUV0_9EURO</name>
<keyword evidence="4" id="KW-0238">DNA-binding</keyword>
<evidence type="ECO:0000256" key="5">
    <source>
        <dbReference type="ARBA" id="ARBA00023163"/>
    </source>
</evidence>
<keyword evidence="5" id="KW-0804">Transcription</keyword>
<feature type="domain" description="Zn(2)-C6 fungal-type" evidence="8">
    <location>
        <begin position="14"/>
        <end position="45"/>
    </location>
</feature>
<feature type="compositionally biased region" description="Low complexity" evidence="7">
    <location>
        <begin position="104"/>
        <end position="114"/>
    </location>
</feature>
<dbReference type="SUPFAM" id="SSF57701">
    <property type="entry name" value="Zn2/Cys6 DNA-binding domain"/>
    <property type="match status" value="1"/>
</dbReference>
<comment type="caution">
    <text evidence="9">The sequence shown here is derived from an EMBL/GenBank/DDBJ whole genome shotgun (WGS) entry which is preliminary data.</text>
</comment>
<evidence type="ECO:0000313" key="10">
    <source>
        <dbReference type="Proteomes" id="UP001201262"/>
    </source>
</evidence>
<evidence type="ECO:0000256" key="1">
    <source>
        <dbReference type="ARBA" id="ARBA00022723"/>
    </source>
</evidence>
<dbReference type="RefSeq" id="XP_046071400.1">
    <property type="nucleotide sequence ID" value="XM_046222163.1"/>
</dbReference>
<dbReference type="GO" id="GO:0003677">
    <property type="term" value="F:DNA binding"/>
    <property type="evidence" value="ECO:0007669"/>
    <property type="project" value="UniProtKB-KW"/>
</dbReference>
<proteinExistence type="predicted"/>
<organism evidence="9 10">
    <name type="scientific">Talaromyces proteolyticus</name>
    <dbReference type="NCBI Taxonomy" id="1131652"/>
    <lineage>
        <taxon>Eukaryota</taxon>
        <taxon>Fungi</taxon>
        <taxon>Dikarya</taxon>
        <taxon>Ascomycota</taxon>
        <taxon>Pezizomycotina</taxon>
        <taxon>Eurotiomycetes</taxon>
        <taxon>Eurotiomycetidae</taxon>
        <taxon>Eurotiales</taxon>
        <taxon>Trichocomaceae</taxon>
        <taxon>Talaromyces</taxon>
        <taxon>Talaromyces sect. Bacilispori</taxon>
    </lineage>
</organism>
<dbReference type="InterPro" id="IPR001138">
    <property type="entry name" value="Zn2Cys6_DnaBD"/>
</dbReference>
<dbReference type="SMART" id="SM00906">
    <property type="entry name" value="Fungal_trans"/>
    <property type="match status" value="1"/>
</dbReference>
<dbReference type="CDD" id="cd12148">
    <property type="entry name" value="fungal_TF_MHR"/>
    <property type="match status" value="1"/>
</dbReference>
<sequence length="660" mass="74094">MADEKQPKVKFARACTACYQKKIRCNVTSKIPCSSCELHGSACVLRSRKRKHGRVLYNTAQVEGITESPLPSMTPESSSIRRNSVANSGSSFHVQSTQHDLESDSPSSSGCSPDQLGVAQVDYEDYYGAPVLQQQQNQDQDTQSPDPGIHQVNMAVLRLYNAFDLPSAAFRHSLLDNFMTHVYPLMPIVDMTSLKSRIGYSPPTALLKAVFLAGARTTDAQLPFSFEQYYNAIKALVMSGYEKDPVTAMVVACLLGWYNQSSVYSVNIDSSSAWLRFASNIAYQVGLHKEPKTKVNAGYRRRLWWTLVARDCLVSAGQGRPRIFNLADCDIKPISTDDFGADEQYSKVFVAYVKVCLILGDLCESHRRREMSTLQRDNIRNRLFWWLKELPQEMQYFGSSTHASFDNRFERQLFVIYFAAVTILYRSDLSGQMVHPVALVASSFLVSLLEDFLARDEVQRLPTIFTFYAVSAAVPQLVATRHENLKPVAETELVIISQFLLALSKRWPTSANALKLFETLRNSEPAIEKPHVCFGTFSSHEQLLFDNFDLSACRHSSLLADHSAHLSRTVEPTSFTRDARSLPTPHSETVPNIFCETDPDQDLLQTGSLPLEQQTMSLDWPLDNLGDNTTVEFSNAIGSWLFSQDVFRNYNFGAAHGLDL</sequence>
<keyword evidence="10" id="KW-1185">Reference proteome</keyword>
<dbReference type="Gene3D" id="4.10.240.10">
    <property type="entry name" value="Zn(2)-C6 fungal-type DNA-binding domain"/>
    <property type="match status" value="1"/>
</dbReference>
<accession>A0AAD4KUV0</accession>
<protein>
    <recommendedName>
        <fullName evidence="8">Zn(2)-C6 fungal-type domain-containing protein</fullName>
    </recommendedName>
</protein>
<gene>
    <name evidence="9" type="ORF">BGW36DRAFT_462324</name>
</gene>
<dbReference type="AlphaFoldDB" id="A0AAD4KUV0"/>
<dbReference type="InterPro" id="IPR052073">
    <property type="entry name" value="Amide_Lactam_Regulators"/>
</dbReference>
<keyword evidence="3" id="KW-0805">Transcription regulation</keyword>
<dbReference type="GeneID" id="70252450"/>
<feature type="region of interest" description="Disordered" evidence="7">
    <location>
        <begin position="67"/>
        <end position="114"/>
    </location>
</feature>
<evidence type="ECO:0000256" key="3">
    <source>
        <dbReference type="ARBA" id="ARBA00023015"/>
    </source>
</evidence>
<dbReference type="EMBL" id="JAJTJA010000007">
    <property type="protein sequence ID" value="KAH8696464.1"/>
    <property type="molecule type" value="Genomic_DNA"/>
</dbReference>
<dbReference type="GO" id="GO:0008270">
    <property type="term" value="F:zinc ion binding"/>
    <property type="evidence" value="ECO:0007669"/>
    <property type="project" value="InterPro"/>
</dbReference>
<evidence type="ECO:0000256" key="6">
    <source>
        <dbReference type="ARBA" id="ARBA00023242"/>
    </source>
</evidence>
<dbReference type="CDD" id="cd00067">
    <property type="entry name" value="GAL4"/>
    <property type="match status" value="1"/>
</dbReference>
<evidence type="ECO:0000259" key="8">
    <source>
        <dbReference type="PROSITE" id="PS50048"/>
    </source>
</evidence>
<dbReference type="SMART" id="SM00066">
    <property type="entry name" value="GAL4"/>
    <property type="match status" value="1"/>
</dbReference>
<dbReference type="InterPro" id="IPR007219">
    <property type="entry name" value="XnlR_reg_dom"/>
</dbReference>
<evidence type="ECO:0000256" key="4">
    <source>
        <dbReference type="ARBA" id="ARBA00023125"/>
    </source>
</evidence>
<evidence type="ECO:0000256" key="2">
    <source>
        <dbReference type="ARBA" id="ARBA00022833"/>
    </source>
</evidence>
<dbReference type="Proteomes" id="UP001201262">
    <property type="component" value="Unassembled WGS sequence"/>
</dbReference>
<keyword evidence="1" id="KW-0479">Metal-binding</keyword>
<dbReference type="Pfam" id="PF04082">
    <property type="entry name" value="Fungal_trans"/>
    <property type="match status" value="1"/>
</dbReference>
<dbReference type="Pfam" id="PF00172">
    <property type="entry name" value="Zn_clus"/>
    <property type="match status" value="1"/>
</dbReference>
<dbReference type="PANTHER" id="PTHR47171:SF2">
    <property type="entry name" value="TRANSCRIPTION FACTOR, PUTATIVE-RELATED"/>
    <property type="match status" value="1"/>
</dbReference>